<organism evidence="8 9">
    <name type="scientific">Kwoniella mangroviensis CBS 10435</name>
    <dbReference type="NCBI Taxonomy" id="1331196"/>
    <lineage>
        <taxon>Eukaryota</taxon>
        <taxon>Fungi</taxon>
        <taxon>Dikarya</taxon>
        <taxon>Basidiomycota</taxon>
        <taxon>Agaricomycotina</taxon>
        <taxon>Tremellomycetes</taxon>
        <taxon>Tremellales</taxon>
        <taxon>Cryptococcaceae</taxon>
        <taxon>Kwoniella</taxon>
    </lineage>
</organism>
<accession>A0A1B9J169</accession>
<keyword evidence="4" id="KW-0645">Protease</keyword>
<evidence type="ECO:0000313" key="8">
    <source>
        <dbReference type="EMBL" id="OCF61537.1"/>
    </source>
</evidence>
<keyword evidence="2 4" id="KW-0064">Aspartyl protease</keyword>
<dbReference type="GO" id="GO:0006508">
    <property type="term" value="P:proteolysis"/>
    <property type="evidence" value="ECO:0007669"/>
    <property type="project" value="UniProtKB-KW"/>
</dbReference>
<dbReference type="Gene3D" id="2.40.70.10">
    <property type="entry name" value="Acid Proteases"/>
    <property type="match status" value="2"/>
</dbReference>
<evidence type="ECO:0000256" key="5">
    <source>
        <dbReference type="SAM" id="MobiDB-lite"/>
    </source>
</evidence>
<dbReference type="Pfam" id="PF00026">
    <property type="entry name" value="Asp"/>
    <property type="match status" value="1"/>
</dbReference>
<sequence>MHAQVYYQILLSLALLPSAFASPLRATNTDSPASKGTIIPITHRSPLLSHPILSARTDDYIPIFDTQAAELVQKELKAVKNKYSKAAQYLSGVQVAEADISFQQPNAALPVQAAQSAKSITTTRASTATSSIQSTIPSISSPTTTVTSTAKTWSTSVTVNAANTVSASVITSTKVPPPSGTGIVAPLASISIDNDGVFNMLGNHAPLLAPIIGSHTRSAVSKSDPSASATNTVSTSTFFPRQKTSTSTTSNIVVSSTTKNTLPSLPTSLVSADLPLDHRLGDLHVRGKSSSPIVPLTDYIQGSLDVLYYGNINIGTPSQTLSVDFDTGSADLWFPVKCSNCQSAQFDSSRSSSYQSTTQSFGVQYGSGSVSGQLARENVMVANTMVQGQYFGAVNSESSDFQGNPNSGVMGMAFSSISSSGKPTYFENLINNKAVSSPLFGFHLTRRQAQGSQLCIGCYDSSKFTGGISWIPVISQTYWSVSMTSFSTNGGRSNALSQSLIGAIDTGTTLIYVPTSIADAFYSQIPGSSRADQYGEGFYQYPCKASITISLGFNNKNFNMNTVDFNLGKTSSGSNLCVGAVLAVADGFPDNLAIVGDAFLKNWYSVYDYSNGVRVGLASSTNNK</sequence>
<dbReference type="PANTHER" id="PTHR47966:SF51">
    <property type="entry name" value="BETA-SITE APP-CLEAVING ENZYME, ISOFORM A-RELATED"/>
    <property type="match status" value="1"/>
</dbReference>
<dbReference type="GO" id="GO:0004190">
    <property type="term" value="F:aspartic-type endopeptidase activity"/>
    <property type="evidence" value="ECO:0007669"/>
    <property type="project" value="UniProtKB-KW"/>
</dbReference>
<dbReference type="PRINTS" id="PR00792">
    <property type="entry name" value="PEPSIN"/>
</dbReference>
<dbReference type="CDD" id="cd05471">
    <property type="entry name" value="pepsin_like"/>
    <property type="match status" value="1"/>
</dbReference>
<protein>
    <recommendedName>
        <fullName evidence="7">Peptidase A1 domain-containing protein</fullName>
    </recommendedName>
</protein>
<evidence type="ECO:0000256" key="2">
    <source>
        <dbReference type="ARBA" id="ARBA00022750"/>
    </source>
</evidence>
<reference evidence="8 9" key="1">
    <citation type="submission" date="2013-07" db="EMBL/GenBank/DDBJ databases">
        <title>The Genome Sequence of Kwoniella mangroviensis CBS10435.</title>
        <authorList>
            <consortium name="The Broad Institute Genome Sequencing Platform"/>
            <person name="Cuomo C."/>
            <person name="Litvintseva A."/>
            <person name="Chen Y."/>
            <person name="Heitman J."/>
            <person name="Sun S."/>
            <person name="Springer D."/>
            <person name="Dromer F."/>
            <person name="Young S.K."/>
            <person name="Zeng Q."/>
            <person name="Gargeya S."/>
            <person name="Fitzgerald M."/>
            <person name="Abouelleil A."/>
            <person name="Alvarado L."/>
            <person name="Berlin A.M."/>
            <person name="Chapman S.B."/>
            <person name="Dewar J."/>
            <person name="Goldberg J."/>
            <person name="Griggs A."/>
            <person name="Gujja S."/>
            <person name="Hansen M."/>
            <person name="Howarth C."/>
            <person name="Imamovic A."/>
            <person name="Larimer J."/>
            <person name="McCowan C."/>
            <person name="Murphy C."/>
            <person name="Pearson M."/>
            <person name="Priest M."/>
            <person name="Roberts A."/>
            <person name="Saif S."/>
            <person name="Shea T."/>
            <person name="Sykes S."/>
            <person name="Wortman J."/>
            <person name="Nusbaum C."/>
            <person name="Birren B."/>
        </authorList>
    </citation>
    <scope>NUCLEOTIDE SEQUENCE [LARGE SCALE GENOMIC DNA]</scope>
    <source>
        <strain evidence="8 9">CBS 10435</strain>
    </source>
</reference>
<evidence type="ECO:0000313" key="9">
    <source>
        <dbReference type="Proteomes" id="UP000092583"/>
    </source>
</evidence>
<evidence type="ECO:0000256" key="3">
    <source>
        <dbReference type="PIRSR" id="PIRSR601461-1"/>
    </source>
</evidence>
<comment type="similarity">
    <text evidence="1 4">Belongs to the peptidase A1 family.</text>
</comment>
<evidence type="ECO:0000256" key="4">
    <source>
        <dbReference type="RuleBase" id="RU000454"/>
    </source>
</evidence>
<dbReference type="OrthoDB" id="2747330at2759"/>
<dbReference type="InterPro" id="IPR021109">
    <property type="entry name" value="Peptidase_aspartic_dom_sf"/>
</dbReference>
<name>A0A1B9J169_9TREE</name>
<evidence type="ECO:0000256" key="6">
    <source>
        <dbReference type="SAM" id="SignalP"/>
    </source>
</evidence>
<keyword evidence="4" id="KW-0378">Hydrolase</keyword>
<dbReference type="Proteomes" id="UP000092583">
    <property type="component" value="Unassembled WGS sequence"/>
</dbReference>
<dbReference type="AlphaFoldDB" id="A0A1B9J169"/>
<dbReference type="FunFam" id="2.40.70.10:FF:000008">
    <property type="entry name" value="Cathepsin D"/>
    <property type="match status" value="1"/>
</dbReference>
<proteinExistence type="inferred from homology"/>
<dbReference type="SUPFAM" id="SSF50630">
    <property type="entry name" value="Acid proteases"/>
    <property type="match status" value="1"/>
</dbReference>
<dbReference type="InterPro" id="IPR001969">
    <property type="entry name" value="Aspartic_peptidase_AS"/>
</dbReference>
<evidence type="ECO:0000256" key="1">
    <source>
        <dbReference type="ARBA" id="ARBA00007447"/>
    </source>
</evidence>
<dbReference type="InterPro" id="IPR033121">
    <property type="entry name" value="PEPTIDASE_A1"/>
</dbReference>
<feature type="compositionally biased region" description="Low complexity" evidence="5">
    <location>
        <begin position="226"/>
        <end position="243"/>
    </location>
</feature>
<keyword evidence="9" id="KW-1185">Reference proteome</keyword>
<feature type="chain" id="PRO_5008629060" description="Peptidase A1 domain-containing protein" evidence="6">
    <location>
        <begin position="22"/>
        <end position="624"/>
    </location>
</feature>
<dbReference type="EMBL" id="KI669459">
    <property type="protein sequence ID" value="OCF61537.1"/>
    <property type="molecule type" value="Genomic_DNA"/>
</dbReference>
<dbReference type="PROSITE" id="PS00141">
    <property type="entry name" value="ASP_PROTEASE"/>
    <property type="match status" value="2"/>
</dbReference>
<dbReference type="PANTHER" id="PTHR47966">
    <property type="entry name" value="BETA-SITE APP-CLEAVING ENZYME, ISOFORM A-RELATED"/>
    <property type="match status" value="1"/>
</dbReference>
<feature type="active site" evidence="3">
    <location>
        <position position="505"/>
    </location>
</feature>
<feature type="signal peptide" evidence="6">
    <location>
        <begin position="1"/>
        <end position="21"/>
    </location>
</feature>
<keyword evidence="6" id="KW-0732">Signal</keyword>
<reference evidence="9" key="2">
    <citation type="submission" date="2013-12" db="EMBL/GenBank/DDBJ databases">
        <title>Evolution of pathogenesis and genome organization in the Tremellales.</title>
        <authorList>
            <person name="Cuomo C."/>
            <person name="Litvintseva A."/>
            <person name="Heitman J."/>
            <person name="Chen Y."/>
            <person name="Sun S."/>
            <person name="Springer D."/>
            <person name="Dromer F."/>
            <person name="Young S."/>
            <person name="Zeng Q."/>
            <person name="Chapman S."/>
            <person name="Gujja S."/>
            <person name="Saif S."/>
            <person name="Birren B."/>
        </authorList>
    </citation>
    <scope>NUCLEOTIDE SEQUENCE [LARGE SCALE GENOMIC DNA]</scope>
    <source>
        <strain evidence="9">CBS 10435</strain>
    </source>
</reference>
<feature type="active site" evidence="3">
    <location>
        <position position="326"/>
    </location>
</feature>
<feature type="domain" description="Peptidase A1" evidence="7">
    <location>
        <begin position="308"/>
        <end position="618"/>
    </location>
</feature>
<dbReference type="InterPro" id="IPR001461">
    <property type="entry name" value="Aspartic_peptidase_A1"/>
</dbReference>
<evidence type="ECO:0000259" key="7">
    <source>
        <dbReference type="PROSITE" id="PS51767"/>
    </source>
</evidence>
<dbReference type="PROSITE" id="PS51767">
    <property type="entry name" value="PEPTIDASE_A1"/>
    <property type="match status" value="1"/>
</dbReference>
<dbReference type="STRING" id="1331196.A0A1B9J169"/>
<gene>
    <name evidence="8" type="ORF">L486_01187</name>
</gene>
<feature type="region of interest" description="Disordered" evidence="5">
    <location>
        <begin position="219"/>
        <end position="243"/>
    </location>
</feature>
<dbReference type="InterPro" id="IPR034164">
    <property type="entry name" value="Pepsin-like_dom"/>
</dbReference>